<keyword evidence="2" id="KW-1185">Reference proteome</keyword>
<accession>A0ACD0NYQ7</accession>
<name>A0ACD0NYQ7_9BASI</name>
<dbReference type="Proteomes" id="UP000245626">
    <property type="component" value="Unassembled WGS sequence"/>
</dbReference>
<sequence>MQPLNAFGYFFSSVSSIFKTSVSSVQVPSQNATYSILLHSPKLVLYQGAETHITFSLVASPSKAGVKVRVDPSIIGNVNVQLVKKGWRAGLFGWDAAAYMGAKTKSGWDITPADRASWNEAQLQESKLEDEEAEAEMYKRRSEQEDDEQEPLLSNPETPSTRSMHIGPKRKAKIESDIKSHFSLANAEDSSSPGSRVIGTFKARIPIESGDGYFRLFALVPISGSSSKVQLPSPTFRVFSFSLSSASPRGATLLPLPTLAPELVLRSLSILLSTLLFAMFPVVSIIDKILPRWMSRRFVRWVYRSAGGEKKKRYVMERMHVDQKIHQAKSAVQKVPFASAGVRTEWDLRSDQARGRGGWSYTW</sequence>
<reference evidence="1 2" key="1">
    <citation type="journal article" date="2018" name="Mol. Biol. Evol.">
        <title>Broad Genomic Sampling Reveals a Smut Pathogenic Ancestry of the Fungal Clade Ustilaginomycotina.</title>
        <authorList>
            <person name="Kijpornyongpan T."/>
            <person name="Mondo S.J."/>
            <person name="Barry K."/>
            <person name="Sandor L."/>
            <person name="Lee J."/>
            <person name="Lipzen A."/>
            <person name="Pangilinan J."/>
            <person name="LaButti K."/>
            <person name="Hainaut M."/>
            <person name="Henrissat B."/>
            <person name="Grigoriev I.V."/>
            <person name="Spatafora J.W."/>
            <person name="Aime M.C."/>
        </authorList>
    </citation>
    <scope>NUCLEOTIDE SEQUENCE [LARGE SCALE GENOMIC DNA]</scope>
    <source>
        <strain evidence="1 2">SA 807</strain>
    </source>
</reference>
<organism evidence="1 2">
    <name type="scientific">Violaceomyces palustris</name>
    <dbReference type="NCBI Taxonomy" id="1673888"/>
    <lineage>
        <taxon>Eukaryota</taxon>
        <taxon>Fungi</taxon>
        <taxon>Dikarya</taxon>
        <taxon>Basidiomycota</taxon>
        <taxon>Ustilaginomycotina</taxon>
        <taxon>Ustilaginomycetes</taxon>
        <taxon>Violaceomycetales</taxon>
        <taxon>Violaceomycetaceae</taxon>
        <taxon>Violaceomyces</taxon>
    </lineage>
</organism>
<protein>
    <submittedName>
        <fullName evidence="1">Uncharacterized protein</fullName>
    </submittedName>
</protein>
<evidence type="ECO:0000313" key="2">
    <source>
        <dbReference type="Proteomes" id="UP000245626"/>
    </source>
</evidence>
<gene>
    <name evidence="1" type="ORF">IE53DRAFT_72203</name>
</gene>
<evidence type="ECO:0000313" key="1">
    <source>
        <dbReference type="EMBL" id="PWN50954.1"/>
    </source>
</evidence>
<proteinExistence type="predicted"/>
<dbReference type="EMBL" id="KZ819883">
    <property type="protein sequence ID" value="PWN50954.1"/>
    <property type="molecule type" value="Genomic_DNA"/>
</dbReference>